<reference evidence="1 2" key="1">
    <citation type="submission" date="2024-08" db="EMBL/GenBank/DDBJ databases">
        <authorList>
            <person name="Cucini C."/>
            <person name="Frati F."/>
        </authorList>
    </citation>
    <scope>NUCLEOTIDE SEQUENCE [LARGE SCALE GENOMIC DNA]</scope>
</reference>
<dbReference type="EMBL" id="CAXLJM020000161">
    <property type="protein sequence ID" value="CAL8144888.1"/>
    <property type="molecule type" value="Genomic_DNA"/>
</dbReference>
<gene>
    <name evidence="1" type="ORF">ODALV1_LOCUS30328</name>
</gene>
<sequence>MEGTLTTVERFCLIASEFGADDDCSYQYDFPPGSREVVETCRCQESFCNGGDISELGGKGDINSFPKEVIYYMSGSETMRLHYYQHLVYILVLKFMMQTF</sequence>
<evidence type="ECO:0000313" key="1">
    <source>
        <dbReference type="EMBL" id="CAL8144888.1"/>
    </source>
</evidence>
<dbReference type="Proteomes" id="UP001642540">
    <property type="component" value="Unassembled WGS sequence"/>
</dbReference>
<protein>
    <submittedName>
        <fullName evidence="1">Uncharacterized protein</fullName>
    </submittedName>
</protein>
<proteinExistence type="predicted"/>
<organism evidence="1 2">
    <name type="scientific">Orchesella dallaii</name>
    <dbReference type="NCBI Taxonomy" id="48710"/>
    <lineage>
        <taxon>Eukaryota</taxon>
        <taxon>Metazoa</taxon>
        <taxon>Ecdysozoa</taxon>
        <taxon>Arthropoda</taxon>
        <taxon>Hexapoda</taxon>
        <taxon>Collembola</taxon>
        <taxon>Entomobryomorpha</taxon>
        <taxon>Entomobryoidea</taxon>
        <taxon>Orchesellidae</taxon>
        <taxon>Orchesellinae</taxon>
        <taxon>Orchesella</taxon>
    </lineage>
</organism>
<keyword evidence="2" id="KW-1185">Reference proteome</keyword>
<evidence type="ECO:0000313" key="2">
    <source>
        <dbReference type="Proteomes" id="UP001642540"/>
    </source>
</evidence>
<accession>A0ABP1S6D6</accession>
<name>A0ABP1S6D6_9HEXA</name>
<comment type="caution">
    <text evidence="1">The sequence shown here is derived from an EMBL/GenBank/DDBJ whole genome shotgun (WGS) entry which is preliminary data.</text>
</comment>